<keyword evidence="3" id="KW-0418">Kinase</keyword>
<dbReference type="STRING" id="288992.SAMN04488522_102868"/>
<dbReference type="AlphaFoldDB" id="A0A1M5ASC8"/>
<feature type="transmembrane region" description="Helical" evidence="1">
    <location>
        <begin position="58"/>
        <end position="78"/>
    </location>
</feature>
<keyword evidence="4" id="KW-1185">Reference proteome</keyword>
<gene>
    <name evidence="3" type="ORF">SAMN04488522_102868</name>
</gene>
<dbReference type="InterPro" id="IPR010559">
    <property type="entry name" value="Sig_transdc_His_kin_internal"/>
</dbReference>
<dbReference type="Proteomes" id="UP000184287">
    <property type="component" value="Unassembled WGS sequence"/>
</dbReference>
<dbReference type="Pfam" id="PF06580">
    <property type="entry name" value="His_kinase"/>
    <property type="match status" value="1"/>
</dbReference>
<dbReference type="EMBL" id="FQUQ01000002">
    <property type="protein sequence ID" value="SHF33143.1"/>
    <property type="molecule type" value="Genomic_DNA"/>
</dbReference>
<evidence type="ECO:0000259" key="2">
    <source>
        <dbReference type="Pfam" id="PF06580"/>
    </source>
</evidence>
<name>A0A1M5ASC8_9SPHI</name>
<feature type="transmembrane region" description="Helical" evidence="1">
    <location>
        <begin position="90"/>
        <end position="111"/>
    </location>
</feature>
<sequence>MNFMLQYFTTDLPRAVVWRNFISIGIGGFILTTLYRYYLKRKKIAFNLSMKSFIGNLLIATVLLSLMWLGLMALIFFSFADQYRFSFRNILHNLFPTTAILLIWTLCYLGYHLMRKYHHQEIEKWKMEAEIKNIQLENLKAQVNPHFIFNALNNIRALILEDHQLARQMLTKFSEVLRYALQHAEDIEITIAEEIGILRQYLELVKIQYEERLTFSISADETLLQQKIPPMVLQLLVENAVKHGISSSVEGGRIDVQVGMLNQEILLTVRNTGSLKRKEELEDNLGLGIKNIIERLGLIYGDRAGISITEESPEVVVVINIKRST</sequence>
<evidence type="ECO:0000313" key="4">
    <source>
        <dbReference type="Proteomes" id="UP000184287"/>
    </source>
</evidence>
<dbReference type="InterPro" id="IPR050640">
    <property type="entry name" value="Bact_2-comp_sensor_kinase"/>
</dbReference>
<feature type="domain" description="Signal transduction histidine kinase internal region" evidence="2">
    <location>
        <begin position="135"/>
        <end position="213"/>
    </location>
</feature>
<dbReference type="PANTHER" id="PTHR34220">
    <property type="entry name" value="SENSOR HISTIDINE KINASE YPDA"/>
    <property type="match status" value="1"/>
</dbReference>
<dbReference type="SUPFAM" id="SSF55874">
    <property type="entry name" value="ATPase domain of HSP90 chaperone/DNA topoisomerase II/histidine kinase"/>
    <property type="match status" value="1"/>
</dbReference>
<dbReference type="PANTHER" id="PTHR34220:SF7">
    <property type="entry name" value="SENSOR HISTIDINE KINASE YPDA"/>
    <property type="match status" value="1"/>
</dbReference>
<keyword evidence="1" id="KW-1133">Transmembrane helix</keyword>
<keyword evidence="1" id="KW-0472">Membrane</keyword>
<proteinExistence type="predicted"/>
<dbReference type="InterPro" id="IPR036890">
    <property type="entry name" value="HATPase_C_sf"/>
</dbReference>
<protein>
    <submittedName>
        <fullName evidence="3">Histidine kinase</fullName>
    </submittedName>
</protein>
<dbReference type="Gene3D" id="3.30.565.10">
    <property type="entry name" value="Histidine kinase-like ATPase, C-terminal domain"/>
    <property type="match status" value="1"/>
</dbReference>
<reference evidence="4" key="1">
    <citation type="submission" date="2016-11" db="EMBL/GenBank/DDBJ databases">
        <authorList>
            <person name="Varghese N."/>
            <person name="Submissions S."/>
        </authorList>
    </citation>
    <scope>NUCLEOTIDE SEQUENCE [LARGE SCALE GENOMIC DNA]</scope>
    <source>
        <strain evidence="4">DSM 16990</strain>
    </source>
</reference>
<feature type="transmembrane region" description="Helical" evidence="1">
    <location>
        <begin position="20"/>
        <end position="38"/>
    </location>
</feature>
<organism evidence="3 4">
    <name type="scientific">Pedobacter caeni</name>
    <dbReference type="NCBI Taxonomy" id="288992"/>
    <lineage>
        <taxon>Bacteria</taxon>
        <taxon>Pseudomonadati</taxon>
        <taxon>Bacteroidota</taxon>
        <taxon>Sphingobacteriia</taxon>
        <taxon>Sphingobacteriales</taxon>
        <taxon>Sphingobacteriaceae</taxon>
        <taxon>Pedobacter</taxon>
    </lineage>
</organism>
<keyword evidence="3" id="KW-0808">Transferase</keyword>
<evidence type="ECO:0000256" key="1">
    <source>
        <dbReference type="SAM" id="Phobius"/>
    </source>
</evidence>
<dbReference type="GO" id="GO:0000155">
    <property type="term" value="F:phosphorelay sensor kinase activity"/>
    <property type="evidence" value="ECO:0007669"/>
    <property type="project" value="InterPro"/>
</dbReference>
<dbReference type="GO" id="GO:0016020">
    <property type="term" value="C:membrane"/>
    <property type="evidence" value="ECO:0007669"/>
    <property type="project" value="InterPro"/>
</dbReference>
<accession>A0A1M5ASC8</accession>
<evidence type="ECO:0000313" key="3">
    <source>
        <dbReference type="EMBL" id="SHF33143.1"/>
    </source>
</evidence>
<keyword evidence="1" id="KW-0812">Transmembrane</keyword>